<evidence type="ECO:0000313" key="1">
    <source>
        <dbReference type="EMBL" id="KAG5588919.1"/>
    </source>
</evidence>
<sequence>MTRILHLMAIRVVEVRDCDSLYANVSQRGRNNKEVGDIDFPSIFNPNKLSNIHIVDLSPLRAKKRTEFRSVGLPALTGLIEKLQQIYSLPLLITHHFPLPKPTSPQWVLVPQKVSNQPSK</sequence>
<evidence type="ECO:0000313" key="2">
    <source>
        <dbReference type="Proteomes" id="UP000824120"/>
    </source>
</evidence>
<reference evidence="1 2" key="1">
    <citation type="submission" date="2020-09" db="EMBL/GenBank/DDBJ databases">
        <title>De no assembly of potato wild relative species, Solanum commersonii.</title>
        <authorList>
            <person name="Cho K."/>
        </authorList>
    </citation>
    <scope>NUCLEOTIDE SEQUENCE [LARGE SCALE GENOMIC DNA]</scope>
    <source>
        <strain evidence="1">LZ3.2</strain>
        <tissue evidence="1">Leaf</tissue>
    </source>
</reference>
<keyword evidence="2" id="KW-1185">Reference proteome</keyword>
<dbReference type="Proteomes" id="UP000824120">
    <property type="component" value="Chromosome 8"/>
</dbReference>
<protein>
    <submittedName>
        <fullName evidence="1">Uncharacterized protein</fullName>
    </submittedName>
</protein>
<proteinExistence type="predicted"/>
<comment type="caution">
    <text evidence="1">The sequence shown here is derived from an EMBL/GenBank/DDBJ whole genome shotgun (WGS) entry which is preliminary data.</text>
</comment>
<accession>A0A9J5XN66</accession>
<organism evidence="1 2">
    <name type="scientific">Solanum commersonii</name>
    <name type="common">Commerson's wild potato</name>
    <name type="synonym">Commerson's nightshade</name>
    <dbReference type="NCBI Taxonomy" id="4109"/>
    <lineage>
        <taxon>Eukaryota</taxon>
        <taxon>Viridiplantae</taxon>
        <taxon>Streptophyta</taxon>
        <taxon>Embryophyta</taxon>
        <taxon>Tracheophyta</taxon>
        <taxon>Spermatophyta</taxon>
        <taxon>Magnoliopsida</taxon>
        <taxon>eudicotyledons</taxon>
        <taxon>Gunneridae</taxon>
        <taxon>Pentapetalae</taxon>
        <taxon>asterids</taxon>
        <taxon>lamiids</taxon>
        <taxon>Solanales</taxon>
        <taxon>Solanaceae</taxon>
        <taxon>Solanoideae</taxon>
        <taxon>Solaneae</taxon>
        <taxon>Solanum</taxon>
    </lineage>
</organism>
<name>A0A9J5XN66_SOLCO</name>
<gene>
    <name evidence="1" type="ORF">H5410_039433</name>
</gene>
<dbReference type="EMBL" id="JACXVP010000008">
    <property type="protein sequence ID" value="KAG5588919.1"/>
    <property type="molecule type" value="Genomic_DNA"/>
</dbReference>
<dbReference type="AlphaFoldDB" id="A0A9J5XN66"/>